<sequence length="194" mass="21567">MLRHVLLEERPIVVLGLRGGLLVPETPLQLGVAERLSRTFRAESTGIRGGNGEGRKDTSLTHLKVFGCDSFVKVKDICGEAMKCTFIGSGSDEVRYNFWDTKSHQVIRSRDITFVDSIYRASPGGSSDTSEGSENSRSFEDSGRSDEEYSKDRASSKEGGFETLQVRRSTRESRALVRYYPSANYLLLTENGEP</sequence>
<gene>
    <name evidence="3" type="ORF">Tco_0803046</name>
</gene>
<feature type="region of interest" description="Disordered" evidence="1">
    <location>
        <begin position="122"/>
        <end position="171"/>
    </location>
</feature>
<dbReference type="Pfam" id="PF25597">
    <property type="entry name" value="SH3_retrovirus"/>
    <property type="match status" value="1"/>
</dbReference>
<feature type="compositionally biased region" description="Basic and acidic residues" evidence="1">
    <location>
        <begin position="137"/>
        <end position="160"/>
    </location>
</feature>
<name>A0ABQ5A4T5_9ASTR</name>
<reference evidence="3" key="2">
    <citation type="submission" date="2022-01" db="EMBL/GenBank/DDBJ databases">
        <authorList>
            <person name="Yamashiro T."/>
            <person name="Shiraishi A."/>
            <person name="Satake H."/>
            <person name="Nakayama K."/>
        </authorList>
    </citation>
    <scope>NUCLEOTIDE SEQUENCE</scope>
</reference>
<dbReference type="Proteomes" id="UP001151760">
    <property type="component" value="Unassembled WGS sequence"/>
</dbReference>
<proteinExistence type="predicted"/>
<feature type="compositionally biased region" description="Polar residues" evidence="1">
    <location>
        <begin position="124"/>
        <end position="136"/>
    </location>
</feature>
<evidence type="ECO:0000259" key="2">
    <source>
        <dbReference type="Pfam" id="PF25597"/>
    </source>
</evidence>
<evidence type="ECO:0000256" key="1">
    <source>
        <dbReference type="SAM" id="MobiDB-lite"/>
    </source>
</evidence>
<dbReference type="EMBL" id="BQNB010011859">
    <property type="protein sequence ID" value="GJS96078.1"/>
    <property type="molecule type" value="Genomic_DNA"/>
</dbReference>
<feature type="domain" description="Retroviral polymerase SH3-like" evidence="2">
    <location>
        <begin position="81"/>
        <end position="120"/>
    </location>
</feature>
<reference evidence="3" key="1">
    <citation type="journal article" date="2022" name="Int. J. Mol. Sci.">
        <title>Draft Genome of Tanacetum Coccineum: Genomic Comparison of Closely Related Tanacetum-Family Plants.</title>
        <authorList>
            <person name="Yamashiro T."/>
            <person name="Shiraishi A."/>
            <person name="Nakayama K."/>
            <person name="Satake H."/>
        </authorList>
    </citation>
    <scope>NUCLEOTIDE SEQUENCE</scope>
</reference>
<protein>
    <recommendedName>
        <fullName evidence="2">Retroviral polymerase SH3-like domain-containing protein</fullName>
    </recommendedName>
</protein>
<evidence type="ECO:0000313" key="4">
    <source>
        <dbReference type="Proteomes" id="UP001151760"/>
    </source>
</evidence>
<accession>A0ABQ5A4T5</accession>
<evidence type="ECO:0000313" key="3">
    <source>
        <dbReference type="EMBL" id="GJS96078.1"/>
    </source>
</evidence>
<keyword evidence="4" id="KW-1185">Reference proteome</keyword>
<comment type="caution">
    <text evidence="3">The sequence shown here is derived from an EMBL/GenBank/DDBJ whole genome shotgun (WGS) entry which is preliminary data.</text>
</comment>
<organism evidence="3 4">
    <name type="scientific">Tanacetum coccineum</name>
    <dbReference type="NCBI Taxonomy" id="301880"/>
    <lineage>
        <taxon>Eukaryota</taxon>
        <taxon>Viridiplantae</taxon>
        <taxon>Streptophyta</taxon>
        <taxon>Embryophyta</taxon>
        <taxon>Tracheophyta</taxon>
        <taxon>Spermatophyta</taxon>
        <taxon>Magnoliopsida</taxon>
        <taxon>eudicotyledons</taxon>
        <taxon>Gunneridae</taxon>
        <taxon>Pentapetalae</taxon>
        <taxon>asterids</taxon>
        <taxon>campanulids</taxon>
        <taxon>Asterales</taxon>
        <taxon>Asteraceae</taxon>
        <taxon>Asteroideae</taxon>
        <taxon>Anthemideae</taxon>
        <taxon>Anthemidinae</taxon>
        <taxon>Tanacetum</taxon>
    </lineage>
</organism>
<dbReference type="InterPro" id="IPR057670">
    <property type="entry name" value="SH3_retrovirus"/>
</dbReference>